<evidence type="ECO:0000256" key="2">
    <source>
        <dbReference type="ARBA" id="ARBA00007937"/>
    </source>
</evidence>
<dbReference type="Proteomes" id="UP001596298">
    <property type="component" value="Unassembled WGS sequence"/>
</dbReference>
<evidence type="ECO:0000259" key="6">
    <source>
        <dbReference type="SMART" id="SM00563"/>
    </source>
</evidence>
<evidence type="ECO:0000313" key="7">
    <source>
        <dbReference type="EMBL" id="MFC6705984.1"/>
    </source>
</evidence>
<evidence type="ECO:0000313" key="8">
    <source>
        <dbReference type="Proteomes" id="UP001596298"/>
    </source>
</evidence>
<organism evidence="7 8">
    <name type="scientific">Flexivirga alba</name>
    <dbReference type="NCBI Taxonomy" id="702742"/>
    <lineage>
        <taxon>Bacteria</taxon>
        <taxon>Bacillati</taxon>
        <taxon>Actinomycetota</taxon>
        <taxon>Actinomycetes</taxon>
        <taxon>Micrococcales</taxon>
        <taxon>Dermacoccaceae</taxon>
        <taxon>Flexivirga</taxon>
    </lineage>
</organism>
<dbReference type="InterPro" id="IPR002123">
    <property type="entry name" value="Plipid/glycerol_acylTrfase"/>
</dbReference>
<dbReference type="EMBL" id="JBHSWH010000001">
    <property type="protein sequence ID" value="MFC6705984.1"/>
    <property type="molecule type" value="Genomic_DNA"/>
</dbReference>
<sequence>MSLGWRARDLLGRALPMPAPPQEADELMHDQWFADRLSHAAAQEGRPVEEVRAEAADYLREMAASHGAFTTKNWSRAGDWFLRAYDVLVDEDQMAKLKKLDRTNSLALAFSHRSYLDGVAVPNVLRARRFSPTFTFGGANLDLPVLGQIVARSGLVFIRRSTGDLPIYRLTLKSYVRQLVKNHRNLAWSIEGGRTRTGKLRPPVHGILKYIVNAVEGADQIDAQVVPVSIVYDQLHEVAGMTAEATGGRKKPESLGFVVRFAALQRARMGRAYLTIGEPFPLRERLEALHADGLTTDQAIERIALDISHRLNRATPVTVTAIVCLALLGEDRALNLDEVLETVQPLASYIEARRWPVAGAANLQDRSTVWRTLQDLAMGGVLTAYDRGTEPVWRISPDQHLVAAFYRNTAIHILVDRAILELAMLTISELDPDTELPEGGQLRVGWEEAKRLRDLLKFEFFFPGRDQFEQDLRAELQITAGGEIDKIDPDATARMLTSAKPHVAHLVLRPFLDAYLVLADRLAEQGDATVDEDDLLAETLAVGKQWALQRRIASAESVSLELYKTALALARHRQLLEAAADVAARREAFAAEIADSVRRVALIGELAKQRAAVDLPTHIEPSELRP</sequence>
<gene>
    <name evidence="7" type="ORF">ACFQDH_12115</name>
</gene>
<keyword evidence="8" id="KW-1185">Reference proteome</keyword>
<evidence type="ECO:0000256" key="5">
    <source>
        <dbReference type="ARBA" id="ARBA00023315"/>
    </source>
</evidence>
<dbReference type="RefSeq" id="WP_382401612.1">
    <property type="nucleotide sequence ID" value="NZ_JBHSWH010000001.1"/>
</dbReference>
<feature type="domain" description="Phospholipid/glycerol acyltransferase" evidence="6">
    <location>
        <begin position="106"/>
        <end position="233"/>
    </location>
</feature>
<dbReference type="PIRSF" id="PIRSF000437">
    <property type="entry name" value="GPAT_DHAPAT"/>
    <property type="match status" value="1"/>
</dbReference>
<protein>
    <submittedName>
        <fullName evidence="7">Lysophospholipid acyltransferase</fullName>
    </submittedName>
</protein>
<dbReference type="PANTHER" id="PTHR12563">
    <property type="entry name" value="GLYCEROL-3-PHOSPHATE ACYLTRANSFERASE"/>
    <property type="match status" value="1"/>
</dbReference>
<dbReference type="SMART" id="SM00563">
    <property type="entry name" value="PlsC"/>
    <property type="match status" value="1"/>
</dbReference>
<evidence type="ECO:0000256" key="4">
    <source>
        <dbReference type="ARBA" id="ARBA00023136"/>
    </source>
</evidence>
<dbReference type="InterPro" id="IPR022284">
    <property type="entry name" value="GPAT/DHAPAT"/>
</dbReference>
<dbReference type="InterPro" id="IPR041728">
    <property type="entry name" value="GPAT/DHAPAT_LPLAT"/>
</dbReference>
<name>A0ABW2AGG7_9MICO</name>
<dbReference type="GO" id="GO:0016746">
    <property type="term" value="F:acyltransferase activity"/>
    <property type="evidence" value="ECO:0007669"/>
    <property type="project" value="UniProtKB-KW"/>
</dbReference>
<comment type="caution">
    <text evidence="7">The sequence shown here is derived from an EMBL/GenBank/DDBJ whole genome shotgun (WGS) entry which is preliminary data.</text>
</comment>
<dbReference type="NCBIfam" id="NF008883">
    <property type="entry name" value="PRK11915.1"/>
    <property type="match status" value="1"/>
</dbReference>
<accession>A0ABW2AGG7</accession>
<keyword evidence="3" id="KW-0808">Transferase</keyword>
<dbReference type="Pfam" id="PF01553">
    <property type="entry name" value="Acyltransferase"/>
    <property type="match status" value="1"/>
</dbReference>
<comment type="similarity">
    <text evidence="2">Belongs to the GPAT/DAPAT family.</text>
</comment>
<reference evidence="8" key="1">
    <citation type="journal article" date="2019" name="Int. J. Syst. Evol. Microbiol.">
        <title>The Global Catalogue of Microorganisms (GCM) 10K type strain sequencing project: providing services to taxonomists for standard genome sequencing and annotation.</title>
        <authorList>
            <consortium name="The Broad Institute Genomics Platform"/>
            <consortium name="The Broad Institute Genome Sequencing Center for Infectious Disease"/>
            <person name="Wu L."/>
            <person name="Ma J."/>
        </authorList>
    </citation>
    <scope>NUCLEOTIDE SEQUENCE [LARGE SCALE GENOMIC DNA]</scope>
    <source>
        <strain evidence="8">CCUG 58127</strain>
    </source>
</reference>
<dbReference type="CDD" id="cd07993">
    <property type="entry name" value="LPLAT_DHAPAT-like"/>
    <property type="match status" value="1"/>
</dbReference>
<comment type="subcellular location">
    <subcellularLocation>
        <location evidence="1">Endomembrane system</location>
        <topology evidence="1">Peripheral membrane protein</topology>
    </subcellularLocation>
</comment>
<evidence type="ECO:0000256" key="1">
    <source>
        <dbReference type="ARBA" id="ARBA00004184"/>
    </source>
</evidence>
<keyword evidence="5 7" id="KW-0012">Acyltransferase</keyword>
<proteinExistence type="inferred from homology"/>
<evidence type="ECO:0000256" key="3">
    <source>
        <dbReference type="ARBA" id="ARBA00022679"/>
    </source>
</evidence>
<keyword evidence="4" id="KW-0472">Membrane</keyword>
<dbReference type="Pfam" id="PF19277">
    <property type="entry name" value="GPAT_C"/>
    <property type="match status" value="1"/>
</dbReference>
<dbReference type="PANTHER" id="PTHR12563:SF17">
    <property type="entry name" value="DIHYDROXYACETONE PHOSPHATE ACYLTRANSFERASE"/>
    <property type="match status" value="1"/>
</dbReference>
<dbReference type="SUPFAM" id="SSF69593">
    <property type="entry name" value="Glycerol-3-phosphate (1)-acyltransferase"/>
    <property type="match status" value="1"/>
</dbReference>
<dbReference type="InterPro" id="IPR045520">
    <property type="entry name" value="GPAT/DHAPAT_C"/>
</dbReference>